<feature type="compositionally biased region" description="Low complexity" evidence="3">
    <location>
        <begin position="294"/>
        <end position="308"/>
    </location>
</feature>
<dbReference type="PROSITE" id="PS50002">
    <property type="entry name" value="SH3"/>
    <property type="match status" value="1"/>
</dbReference>
<reference evidence="5" key="1">
    <citation type="submission" date="2023-08" db="EMBL/GenBank/DDBJ databases">
        <title>Black Yeasts Isolated from many extreme environments.</title>
        <authorList>
            <person name="Coleine C."/>
            <person name="Stajich J.E."/>
            <person name="Selbmann L."/>
        </authorList>
    </citation>
    <scope>NUCLEOTIDE SEQUENCE</scope>
    <source>
        <strain evidence="5">CCFEE 5810</strain>
    </source>
</reference>
<evidence type="ECO:0000256" key="3">
    <source>
        <dbReference type="SAM" id="MobiDB-lite"/>
    </source>
</evidence>
<evidence type="ECO:0000313" key="5">
    <source>
        <dbReference type="EMBL" id="KAK5694277.1"/>
    </source>
</evidence>
<feature type="compositionally biased region" description="Polar residues" evidence="3">
    <location>
        <begin position="103"/>
        <end position="112"/>
    </location>
</feature>
<keyword evidence="1 2" id="KW-0728">SH3 domain</keyword>
<dbReference type="SMART" id="SM00326">
    <property type="entry name" value="SH3"/>
    <property type="match status" value="1"/>
</dbReference>
<feature type="compositionally biased region" description="Low complexity" evidence="3">
    <location>
        <begin position="1"/>
        <end position="16"/>
    </location>
</feature>
<dbReference type="SUPFAM" id="SSF50044">
    <property type="entry name" value="SH3-domain"/>
    <property type="match status" value="1"/>
</dbReference>
<feature type="region of interest" description="Disordered" evidence="3">
    <location>
        <begin position="99"/>
        <end position="127"/>
    </location>
</feature>
<feature type="region of interest" description="Disordered" evidence="3">
    <location>
        <begin position="1"/>
        <end position="73"/>
    </location>
</feature>
<accession>A0AAN8A170</accession>
<dbReference type="InterPro" id="IPR036028">
    <property type="entry name" value="SH3-like_dom_sf"/>
</dbReference>
<feature type="compositionally biased region" description="Acidic residues" evidence="3">
    <location>
        <begin position="455"/>
        <end position="479"/>
    </location>
</feature>
<dbReference type="AlphaFoldDB" id="A0AAN8A170"/>
<evidence type="ECO:0000313" key="6">
    <source>
        <dbReference type="Proteomes" id="UP001310594"/>
    </source>
</evidence>
<gene>
    <name evidence="5" type="primary">NBP2</name>
    <name evidence="5" type="ORF">LTR97_009899</name>
</gene>
<comment type="caution">
    <text evidence="5">The sequence shown here is derived from an EMBL/GenBank/DDBJ whole genome shotgun (WGS) entry which is preliminary data.</text>
</comment>
<feature type="domain" description="SH3" evidence="4">
    <location>
        <begin position="381"/>
        <end position="442"/>
    </location>
</feature>
<dbReference type="EMBL" id="JAVRQU010000016">
    <property type="protein sequence ID" value="KAK5694277.1"/>
    <property type="molecule type" value="Genomic_DNA"/>
</dbReference>
<evidence type="ECO:0000256" key="1">
    <source>
        <dbReference type="ARBA" id="ARBA00022443"/>
    </source>
</evidence>
<feature type="compositionally biased region" description="Low complexity" evidence="3">
    <location>
        <begin position="37"/>
        <end position="73"/>
    </location>
</feature>
<feature type="compositionally biased region" description="Gly residues" evidence="3">
    <location>
        <begin position="520"/>
        <end position="529"/>
    </location>
</feature>
<feature type="compositionally biased region" description="Gly residues" evidence="3">
    <location>
        <begin position="174"/>
        <end position="185"/>
    </location>
</feature>
<feature type="region of interest" description="Disordered" evidence="3">
    <location>
        <begin position="149"/>
        <end position="379"/>
    </location>
</feature>
<sequence>MTTLLSPPIHSSASPPAVIPPISPPISTPTLESARRPAPSHTQPQPSQQQPQTQTQQMSSSRPPSTTTTTPFPNFQSALAYTLVRDFAWPDFHPLHYGAPDLDTQSGATTPASEWPGGSSRRLSDPSMDVGNGGGGWSAGPWGGDGVMYGDPEESSGFGGGEGVEALPATSFGEEGGVGEDGGGGEGRRKHRKSRSYANMTDYERGRRRESAQNNSFRRSRASGANAAVGLGSSSGTGANEASRGAGGAGGEGTGGDVFTFHGLQSQSQYDPAGRDSLRQSRGYINTGPYSTNLSSSSSLSAEAASARSRADSHFQTMLPSRSFGARDRRSRQQQQDSSSAGQPPGTPFDPDTHMPLDTEAPLLPTPQNLRESLGPEDEELYAGRSLALYPFEPENSNELRLREGQVIMVSYRHGQGWLVAEDAETGEQGLVPEEYVRLLSELPHYDEVSGTFMDPEEGEDLEGVGGDDDEDVSGDLEGGEGKESSGVVVEGVHGGGKGKETRVDTPESGVEGEVHEMGGGEVVGGGGR</sequence>
<dbReference type="Proteomes" id="UP001310594">
    <property type="component" value="Unassembled WGS sequence"/>
</dbReference>
<evidence type="ECO:0000259" key="4">
    <source>
        <dbReference type="PROSITE" id="PS50002"/>
    </source>
</evidence>
<dbReference type="InterPro" id="IPR001452">
    <property type="entry name" value="SH3_domain"/>
</dbReference>
<feature type="compositionally biased region" description="Pro residues" evidence="3">
    <location>
        <begin position="17"/>
        <end position="27"/>
    </location>
</feature>
<organism evidence="5 6">
    <name type="scientific">Elasticomyces elasticus</name>
    <dbReference type="NCBI Taxonomy" id="574655"/>
    <lineage>
        <taxon>Eukaryota</taxon>
        <taxon>Fungi</taxon>
        <taxon>Dikarya</taxon>
        <taxon>Ascomycota</taxon>
        <taxon>Pezizomycotina</taxon>
        <taxon>Dothideomycetes</taxon>
        <taxon>Dothideomycetidae</taxon>
        <taxon>Mycosphaerellales</taxon>
        <taxon>Teratosphaeriaceae</taxon>
        <taxon>Elasticomyces</taxon>
    </lineage>
</organism>
<protein>
    <submittedName>
        <fullName evidence="5">HOG (High osmolarity glycerol) pathway protein</fullName>
    </submittedName>
</protein>
<dbReference type="Pfam" id="PF14604">
    <property type="entry name" value="SH3_9"/>
    <property type="match status" value="1"/>
</dbReference>
<feature type="compositionally biased region" description="Gly residues" evidence="3">
    <location>
        <begin position="245"/>
        <end position="256"/>
    </location>
</feature>
<dbReference type="Gene3D" id="2.30.30.40">
    <property type="entry name" value="SH3 Domains"/>
    <property type="match status" value="1"/>
</dbReference>
<feature type="region of interest" description="Disordered" evidence="3">
    <location>
        <begin position="449"/>
        <end position="529"/>
    </location>
</feature>
<proteinExistence type="predicted"/>
<feature type="compositionally biased region" description="Basic and acidic residues" evidence="3">
    <location>
        <begin position="202"/>
        <end position="211"/>
    </location>
</feature>
<evidence type="ECO:0000256" key="2">
    <source>
        <dbReference type="PROSITE-ProRule" id="PRU00192"/>
    </source>
</evidence>
<name>A0AAN8A170_9PEZI</name>